<reference evidence="1" key="1">
    <citation type="submission" date="2024-05" db="EMBL/GenBank/DDBJ databases">
        <authorList>
            <person name="Luo Y.-C."/>
            <person name="Nicholds J."/>
            <person name="Mortimer T."/>
            <person name="Maboni G."/>
        </authorList>
    </citation>
    <scope>NUCLEOTIDE SEQUENCE</scope>
    <source>
        <strain evidence="1">151836</strain>
    </source>
</reference>
<gene>
    <name evidence="1" type="ORF">ABRZ04_04330</name>
</gene>
<organism evidence="1">
    <name type="scientific">Castellaniella ginsengisoli</name>
    <dbReference type="NCBI Taxonomy" id="546114"/>
    <lineage>
        <taxon>Bacteria</taxon>
        <taxon>Pseudomonadati</taxon>
        <taxon>Pseudomonadota</taxon>
        <taxon>Betaproteobacteria</taxon>
        <taxon>Burkholderiales</taxon>
        <taxon>Alcaligenaceae</taxon>
        <taxon>Castellaniella</taxon>
    </lineage>
</organism>
<protein>
    <submittedName>
        <fullName evidence="1">Uncharacterized protein</fullName>
    </submittedName>
</protein>
<dbReference type="EMBL" id="CP158254">
    <property type="protein sequence ID" value="XDJ48295.1"/>
    <property type="molecule type" value="Genomic_DNA"/>
</dbReference>
<proteinExistence type="predicted"/>
<name>A0AB39D297_9BURK</name>
<accession>A0AB39D297</accession>
<dbReference type="RefSeq" id="WP_368640447.1">
    <property type="nucleotide sequence ID" value="NZ_CP158254.1"/>
</dbReference>
<sequence>MTKTTMPAPVAAMWWEDESGGRQAPVRRLEVWPPFEPLSEFSTLITTDQAESYAAAKVREALADLLNTLETQEFDGGQRQIASHIRILITSTPA</sequence>
<evidence type="ECO:0000313" key="1">
    <source>
        <dbReference type="EMBL" id="XDJ48295.1"/>
    </source>
</evidence>
<dbReference type="AlphaFoldDB" id="A0AB39D297"/>